<reference evidence="3 4" key="1">
    <citation type="journal article" date="2015" name="Genome Announc.">
        <title>Complete Genome Sequence of Cupriavidus basilensis 4G11, Isolated from the Oak Ridge Field Research Center Site.</title>
        <authorList>
            <person name="Ray J."/>
            <person name="Waters R.J."/>
            <person name="Skerker J.M."/>
            <person name="Kuehl J.V."/>
            <person name="Price M.N."/>
            <person name="Huang J."/>
            <person name="Chakraborty R."/>
            <person name="Arkin A.P."/>
            <person name="Deutschbauer A."/>
        </authorList>
    </citation>
    <scope>NUCLEOTIDE SEQUENCE [LARGE SCALE GENOMIC DNA]</scope>
    <source>
        <strain evidence="3">4G11</strain>
    </source>
</reference>
<dbReference type="AlphaFoldDB" id="A0A0C4YBI6"/>
<dbReference type="InterPro" id="IPR036249">
    <property type="entry name" value="Thioredoxin-like_sf"/>
</dbReference>
<dbReference type="Pfam" id="PF13462">
    <property type="entry name" value="Thioredoxin_4"/>
    <property type="match status" value="1"/>
</dbReference>
<evidence type="ECO:0000313" key="3">
    <source>
        <dbReference type="EMBL" id="AJG22952.1"/>
    </source>
</evidence>
<accession>A0A0C4YBI6</accession>
<dbReference type="RefSeq" id="WP_043354616.1">
    <property type="nucleotide sequence ID" value="NZ_CP010537.1"/>
</dbReference>
<evidence type="ECO:0000256" key="1">
    <source>
        <dbReference type="ARBA" id="ARBA00005791"/>
    </source>
</evidence>
<keyword evidence="4" id="KW-1185">Reference proteome</keyword>
<dbReference type="Gene3D" id="3.40.30.10">
    <property type="entry name" value="Glutaredoxin"/>
    <property type="match status" value="1"/>
</dbReference>
<protein>
    <submittedName>
        <fullName evidence="3">Na+/H+ antiporter NhaA type</fullName>
    </submittedName>
</protein>
<feature type="domain" description="Thioredoxin-like fold" evidence="2">
    <location>
        <begin position="8"/>
        <end position="167"/>
    </location>
</feature>
<dbReference type="InterPro" id="IPR012336">
    <property type="entry name" value="Thioredoxin-like_fold"/>
</dbReference>
<dbReference type="PANTHER" id="PTHR13887">
    <property type="entry name" value="GLUTATHIONE S-TRANSFERASE KAPPA"/>
    <property type="match status" value="1"/>
</dbReference>
<gene>
    <name evidence="3" type="ORF">RR42_s1364</name>
</gene>
<comment type="similarity">
    <text evidence="1">Belongs to the thioredoxin family. DsbA subfamily.</text>
</comment>
<name>A0A0C4YBI6_9BURK</name>
<dbReference type="EMBL" id="CP010537">
    <property type="protein sequence ID" value="AJG22952.1"/>
    <property type="molecule type" value="Genomic_DNA"/>
</dbReference>
<dbReference type="OrthoDB" id="9780340at2"/>
<sequence>MLSTPVEKTDHVLGPASAHVTVVEYGDFECQYCRLAYGGVKILLARYHDRVRFVYRHFPLTAWHPLAQDAAEAAEAAAAQHKFWPMHQQIFEQHHGIKPAMLREYAATLALDLERYDYDMKAHTYLQRVREHQQGGIASHVRSTPAFFVNGAIQDVTFGIEHLDHAIAVALRH</sequence>
<evidence type="ECO:0000259" key="2">
    <source>
        <dbReference type="Pfam" id="PF13462"/>
    </source>
</evidence>
<dbReference type="STRING" id="68895.RR42_s1364"/>
<dbReference type="KEGG" id="cbw:RR42_s1364"/>
<organism evidence="3 4">
    <name type="scientific">Cupriavidus basilensis</name>
    <dbReference type="NCBI Taxonomy" id="68895"/>
    <lineage>
        <taxon>Bacteria</taxon>
        <taxon>Pseudomonadati</taxon>
        <taxon>Pseudomonadota</taxon>
        <taxon>Betaproteobacteria</taxon>
        <taxon>Burkholderiales</taxon>
        <taxon>Burkholderiaceae</taxon>
        <taxon>Cupriavidus</taxon>
    </lineage>
</organism>
<dbReference type="SUPFAM" id="SSF52833">
    <property type="entry name" value="Thioredoxin-like"/>
    <property type="match status" value="1"/>
</dbReference>
<dbReference type="Proteomes" id="UP000031843">
    <property type="component" value="Chromosome secondary"/>
</dbReference>
<dbReference type="PANTHER" id="PTHR13887:SF55">
    <property type="entry name" value="SLR0313 PROTEIN"/>
    <property type="match status" value="1"/>
</dbReference>
<evidence type="ECO:0000313" key="4">
    <source>
        <dbReference type="Proteomes" id="UP000031843"/>
    </source>
</evidence>
<proteinExistence type="inferred from homology"/>